<sequence length="127" mass="15386">MEQEKQSAFEQKNHQFRIRLEQLQDDQLASKKEQRRVEEQQEAFFELQQQEQSVYNFVLSNCEPEERAFIEERGDDSLRLAKNAQREFDEELFRLKKEERQLFDQEETVLQEQRAFLETSKEGEHGA</sequence>
<proteinExistence type="predicted"/>
<gene>
    <name evidence="2" type="ORF">GCM10011573_00180</name>
</gene>
<evidence type="ECO:0000313" key="3">
    <source>
        <dbReference type="Proteomes" id="UP000630615"/>
    </source>
</evidence>
<comment type="caution">
    <text evidence="2">The sequence shown here is derived from an EMBL/GenBank/DDBJ whole genome shotgun (WGS) entry which is preliminary data.</text>
</comment>
<keyword evidence="3" id="KW-1185">Reference proteome</keyword>
<accession>A0ABQ1NEK3</accession>
<feature type="coiled-coil region" evidence="1">
    <location>
        <begin position="6"/>
        <end position="50"/>
    </location>
</feature>
<evidence type="ECO:0000256" key="1">
    <source>
        <dbReference type="SAM" id="Coils"/>
    </source>
</evidence>
<dbReference type="RefSeq" id="WP_088271377.1">
    <property type="nucleotide sequence ID" value="NZ_BMKI01000001.1"/>
</dbReference>
<protein>
    <recommendedName>
        <fullName evidence="4">Flagellar FliJ protein</fullName>
    </recommendedName>
</protein>
<evidence type="ECO:0000313" key="2">
    <source>
        <dbReference type="EMBL" id="GGC74642.1"/>
    </source>
</evidence>
<evidence type="ECO:0008006" key="4">
    <source>
        <dbReference type="Google" id="ProtNLM"/>
    </source>
</evidence>
<name>A0ABQ1NEK3_9ENTE</name>
<organism evidence="2 3">
    <name type="scientific">Enterococcus wangshanyuanii</name>
    <dbReference type="NCBI Taxonomy" id="2005703"/>
    <lineage>
        <taxon>Bacteria</taxon>
        <taxon>Bacillati</taxon>
        <taxon>Bacillota</taxon>
        <taxon>Bacilli</taxon>
        <taxon>Lactobacillales</taxon>
        <taxon>Enterococcaceae</taxon>
        <taxon>Enterococcus</taxon>
    </lineage>
</organism>
<dbReference type="Proteomes" id="UP000630615">
    <property type="component" value="Unassembled WGS sequence"/>
</dbReference>
<keyword evidence="1" id="KW-0175">Coiled coil</keyword>
<dbReference type="EMBL" id="BMKI01000001">
    <property type="protein sequence ID" value="GGC74642.1"/>
    <property type="molecule type" value="Genomic_DNA"/>
</dbReference>
<reference evidence="3" key="1">
    <citation type="journal article" date="2019" name="Int. J. Syst. Evol. Microbiol.">
        <title>The Global Catalogue of Microorganisms (GCM) 10K type strain sequencing project: providing services to taxonomists for standard genome sequencing and annotation.</title>
        <authorList>
            <consortium name="The Broad Institute Genomics Platform"/>
            <consortium name="The Broad Institute Genome Sequencing Center for Infectious Disease"/>
            <person name="Wu L."/>
            <person name="Ma J."/>
        </authorList>
    </citation>
    <scope>NUCLEOTIDE SEQUENCE [LARGE SCALE GENOMIC DNA]</scope>
    <source>
        <strain evidence="3">CGMCC 1.15942</strain>
    </source>
</reference>